<keyword evidence="3" id="KW-0238">DNA-binding</keyword>
<dbReference type="Gene3D" id="3.40.190.10">
    <property type="entry name" value="Periplasmic binding protein-like II"/>
    <property type="match status" value="2"/>
</dbReference>
<sequence>MDTTRLRHILAVADTLSFSRAAEQQNITQPALSRSIAAFESRYGVRLFDRGRGGVTITPAGAFVIEQARSLVRASSEFTRNVRRYAEGAAGRVSFGIGPLLAGLVLADLGSSLLARSPGLEINTVVKSPDRLVADLFEDTVEMIIGNSWQVAELHGVVVEEIASLDLAPIVRGDHPLTRQDKVLPADLAAYPVARPIRMTGGAVDAGAFICDDFHVLRDTVAATDCTWITAPAFVRKELVEGRLKVLDVEGFASMRSGIGIITLAGRTASPAARIVAQLTREALGRCLSEGG</sequence>
<evidence type="ECO:0000256" key="3">
    <source>
        <dbReference type="ARBA" id="ARBA00023125"/>
    </source>
</evidence>
<dbReference type="PRINTS" id="PR00039">
    <property type="entry name" value="HTHLYSR"/>
</dbReference>
<evidence type="ECO:0000313" key="6">
    <source>
        <dbReference type="EMBL" id="MCT2399012.1"/>
    </source>
</evidence>
<name>A0ABT2I329_9SPHN</name>
<gene>
    <name evidence="6" type="ORF">NZK81_05595</name>
</gene>
<dbReference type="PANTHER" id="PTHR30419:SF8">
    <property type="entry name" value="NITROGEN ASSIMILATION TRANSCRIPTIONAL ACTIVATOR-RELATED"/>
    <property type="match status" value="1"/>
</dbReference>
<dbReference type="EMBL" id="JANZXA010000002">
    <property type="protein sequence ID" value="MCT2399012.1"/>
    <property type="molecule type" value="Genomic_DNA"/>
</dbReference>
<dbReference type="PANTHER" id="PTHR30419">
    <property type="entry name" value="HTH-TYPE TRANSCRIPTIONAL REGULATOR YBHD"/>
    <property type="match status" value="1"/>
</dbReference>
<comment type="caution">
    <text evidence="6">The sequence shown here is derived from an EMBL/GenBank/DDBJ whole genome shotgun (WGS) entry which is preliminary data.</text>
</comment>
<evidence type="ECO:0000256" key="1">
    <source>
        <dbReference type="ARBA" id="ARBA00009437"/>
    </source>
</evidence>
<dbReference type="RefSeq" id="WP_260044671.1">
    <property type="nucleotide sequence ID" value="NZ_JANZXA010000002.1"/>
</dbReference>
<reference evidence="6" key="1">
    <citation type="submission" date="2022-09" db="EMBL/GenBank/DDBJ databases">
        <title>Novosphingobium sp. Nov., a polycyclic aromatic hydrocarbon-degrading bacterium isolated form mangrove sediments in HongKong.</title>
        <authorList>
            <person name="Hu Z."/>
        </authorList>
    </citation>
    <scope>NUCLEOTIDE SEQUENCE</scope>
    <source>
        <strain evidence="6">HK4-1</strain>
    </source>
</reference>
<keyword evidence="4" id="KW-0804">Transcription</keyword>
<feature type="domain" description="HTH lysR-type" evidence="5">
    <location>
        <begin position="1"/>
        <end position="58"/>
    </location>
</feature>
<dbReference type="Gene3D" id="1.10.10.10">
    <property type="entry name" value="Winged helix-like DNA-binding domain superfamily/Winged helix DNA-binding domain"/>
    <property type="match status" value="1"/>
</dbReference>
<dbReference type="InterPro" id="IPR036388">
    <property type="entry name" value="WH-like_DNA-bd_sf"/>
</dbReference>
<dbReference type="InterPro" id="IPR005119">
    <property type="entry name" value="LysR_subst-bd"/>
</dbReference>
<dbReference type="InterPro" id="IPR036390">
    <property type="entry name" value="WH_DNA-bd_sf"/>
</dbReference>
<evidence type="ECO:0000256" key="2">
    <source>
        <dbReference type="ARBA" id="ARBA00023015"/>
    </source>
</evidence>
<dbReference type="Pfam" id="PF03466">
    <property type="entry name" value="LysR_substrate"/>
    <property type="match status" value="1"/>
</dbReference>
<dbReference type="Proteomes" id="UP001165583">
    <property type="component" value="Unassembled WGS sequence"/>
</dbReference>
<evidence type="ECO:0000259" key="5">
    <source>
        <dbReference type="PROSITE" id="PS50931"/>
    </source>
</evidence>
<dbReference type="PROSITE" id="PS50931">
    <property type="entry name" value="HTH_LYSR"/>
    <property type="match status" value="1"/>
</dbReference>
<evidence type="ECO:0000256" key="4">
    <source>
        <dbReference type="ARBA" id="ARBA00023163"/>
    </source>
</evidence>
<keyword evidence="7" id="KW-1185">Reference proteome</keyword>
<dbReference type="Pfam" id="PF00126">
    <property type="entry name" value="HTH_1"/>
    <property type="match status" value="1"/>
</dbReference>
<protein>
    <submittedName>
        <fullName evidence="6">LysR family transcriptional regulator</fullName>
    </submittedName>
</protein>
<evidence type="ECO:0000313" key="7">
    <source>
        <dbReference type="Proteomes" id="UP001165583"/>
    </source>
</evidence>
<comment type="similarity">
    <text evidence="1">Belongs to the LysR transcriptional regulatory family.</text>
</comment>
<organism evidence="6 7">
    <name type="scientific">Novosphingobium mangrovi</name>
    <name type="common">ex Huang et al. 2023</name>
    <dbReference type="NCBI Taxonomy" id="2976432"/>
    <lineage>
        <taxon>Bacteria</taxon>
        <taxon>Pseudomonadati</taxon>
        <taxon>Pseudomonadota</taxon>
        <taxon>Alphaproteobacteria</taxon>
        <taxon>Sphingomonadales</taxon>
        <taxon>Sphingomonadaceae</taxon>
        <taxon>Novosphingobium</taxon>
    </lineage>
</organism>
<dbReference type="SUPFAM" id="SSF46785">
    <property type="entry name" value="Winged helix' DNA-binding domain"/>
    <property type="match status" value="1"/>
</dbReference>
<accession>A0ABT2I329</accession>
<keyword evidence="2" id="KW-0805">Transcription regulation</keyword>
<proteinExistence type="inferred from homology"/>
<dbReference type="InterPro" id="IPR050950">
    <property type="entry name" value="HTH-type_LysR_regulators"/>
</dbReference>
<dbReference type="InterPro" id="IPR000847">
    <property type="entry name" value="LysR_HTH_N"/>
</dbReference>
<dbReference type="SUPFAM" id="SSF53850">
    <property type="entry name" value="Periplasmic binding protein-like II"/>
    <property type="match status" value="1"/>
</dbReference>